<proteinExistence type="predicted"/>
<dbReference type="EMBL" id="JYJA01000029">
    <property type="protein sequence ID" value="KJL43803.1"/>
    <property type="molecule type" value="Genomic_DNA"/>
</dbReference>
<evidence type="ECO:0008006" key="3">
    <source>
        <dbReference type="Google" id="ProtNLM"/>
    </source>
</evidence>
<dbReference type="Proteomes" id="UP000034098">
    <property type="component" value="Unassembled WGS sequence"/>
</dbReference>
<dbReference type="OrthoDB" id="5571267at2"/>
<keyword evidence="2" id="KW-1185">Reference proteome</keyword>
<comment type="caution">
    <text evidence="1">The sequence shown here is derived from an EMBL/GenBank/DDBJ whole genome shotgun (WGS) entry which is preliminary data.</text>
</comment>
<evidence type="ECO:0000313" key="1">
    <source>
        <dbReference type="EMBL" id="KJL43803.1"/>
    </source>
</evidence>
<sequence>MTGTQVPARPIVVPIGEAEAPEAAEFLHRHLNPRISPQRWLAVLAPPWADGPNRGFALLSGGSVVGVYAAIYSTRTRRGATFGVCNLAAFCVLEPYRAHSLRLVRALLGQKDLVFTDLSPSGNVPAMNERLGFSTLPSATRLMVCLPRIGGGARLTEAPDVIARTLSGPDAGVFADHHDAAAARHLVVQDGERYAYLVYRRDRRKRLPLFASPLYVGGDPVVLESNWGAVASHLLRRGYVGVLAERRVLGFTPRGWGFEVRHPRPKMFKGASDPEDIDYLYSELTLLEW</sequence>
<protein>
    <recommendedName>
        <fullName evidence="3">N-acetyltransferase domain-containing protein</fullName>
    </recommendedName>
</protein>
<dbReference type="AlphaFoldDB" id="A0A0M2HB22"/>
<dbReference type="RefSeq" id="WP_052676713.1">
    <property type="nucleotide sequence ID" value="NZ_JYJA01000029.1"/>
</dbReference>
<dbReference type="SUPFAM" id="SSF55729">
    <property type="entry name" value="Acyl-CoA N-acyltransferases (Nat)"/>
    <property type="match status" value="1"/>
</dbReference>
<gene>
    <name evidence="1" type="ORF">RS82_01179</name>
</gene>
<organism evidence="1 2">
    <name type="scientific">Microbacterium trichothecenolyticum</name>
    <name type="common">Aureobacterium trichothecenolyticum</name>
    <dbReference type="NCBI Taxonomy" id="69370"/>
    <lineage>
        <taxon>Bacteria</taxon>
        <taxon>Bacillati</taxon>
        <taxon>Actinomycetota</taxon>
        <taxon>Actinomycetes</taxon>
        <taxon>Micrococcales</taxon>
        <taxon>Microbacteriaceae</taxon>
        <taxon>Microbacterium</taxon>
    </lineage>
</organism>
<name>A0A0M2HB22_MICTR</name>
<evidence type="ECO:0000313" key="2">
    <source>
        <dbReference type="Proteomes" id="UP000034098"/>
    </source>
</evidence>
<accession>A0A0M2HB22</accession>
<dbReference type="InterPro" id="IPR016181">
    <property type="entry name" value="Acyl_CoA_acyltransferase"/>
</dbReference>
<dbReference type="PATRIC" id="fig|69370.6.peg.1212"/>
<reference evidence="1 2" key="1">
    <citation type="submission" date="2015-02" db="EMBL/GenBank/DDBJ databases">
        <title>Draft genome sequences of ten Microbacterium spp. with emphasis on heavy metal contaminated environments.</title>
        <authorList>
            <person name="Corretto E."/>
        </authorList>
    </citation>
    <scope>NUCLEOTIDE SEQUENCE [LARGE SCALE GENOMIC DNA]</scope>
    <source>
        <strain evidence="1 2">DSM 8608</strain>
    </source>
</reference>